<dbReference type="EMBL" id="GBRH01267974">
    <property type="protein sequence ID" value="JAD29921.1"/>
    <property type="molecule type" value="Transcribed_RNA"/>
</dbReference>
<reference evidence="1" key="2">
    <citation type="journal article" date="2015" name="Data Brief">
        <title>Shoot transcriptome of the giant reed, Arundo donax.</title>
        <authorList>
            <person name="Barrero R.A."/>
            <person name="Guerrero F.D."/>
            <person name="Moolhuijzen P."/>
            <person name="Goolsby J.A."/>
            <person name="Tidwell J."/>
            <person name="Bellgard S.E."/>
            <person name="Bellgard M.I."/>
        </authorList>
    </citation>
    <scope>NUCLEOTIDE SEQUENCE</scope>
    <source>
        <tissue evidence="1">Shoot tissue taken approximately 20 cm above the soil surface</tissue>
    </source>
</reference>
<protein>
    <submittedName>
        <fullName evidence="1">Uncharacterized protein</fullName>
    </submittedName>
</protein>
<accession>A0A0A8YTM5</accession>
<dbReference type="AlphaFoldDB" id="A0A0A8YTM5"/>
<reference evidence="1" key="1">
    <citation type="submission" date="2014-09" db="EMBL/GenBank/DDBJ databases">
        <authorList>
            <person name="Magalhaes I.L.F."/>
            <person name="Oliveira U."/>
            <person name="Santos F.R."/>
            <person name="Vidigal T.H.D.A."/>
            <person name="Brescovit A.D."/>
            <person name="Santos A.J."/>
        </authorList>
    </citation>
    <scope>NUCLEOTIDE SEQUENCE</scope>
    <source>
        <tissue evidence="1">Shoot tissue taken approximately 20 cm above the soil surface</tissue>
    </source>
</reference>
<evidence type="ECO:0000313" key="1">
    <source>
        <dbReference type="EMBL" id="JAD29921.1"/>
    </source>
</evidence>
<sequence>MFVPLYLSINDLPNLQFVSWHDIQFVEVFFPLPELGTEGH</sequence>
<organism evidence="1">
    <name type="scientific">Arundo donax</name>
    <name type="common">Giant reed</name>
    <name type="synonym">Donax arundinaceus</name>
    <dbReference type="NCBI Taxonomy" id="35708"/>
    <lineage>
        <taxon>Eukaryota</taxon>
        <taxon>Viridiplantae</taxon>
        <taxon>Streptophyta</taxon>
        <taxon>Embryophyta</taxon>
        <taxon>Tracheophyta</taxon>
        <taxon>Spermatophyta</taxon>
        <taxon>Magnoliopsida</taxon>
        <taxon>Liliopsida</taxon>
        <taxon>Poales</taxon>
        <taxon>Poaceae</taxon>
        <taxon>PACMAD clade</taxon>
        <taxon>Arundinoideae</taxon>
        <taxon>Arundineae</taxon>
        <taxon>Arundo</taxon>
    </lineage>
</organism>
<name>A0A0A8YTM5_ARUDO</name>
<proteinExistence type="predicted"/>